<evidence type="ECO:0000256" key="6">
    <source>
        <dbReference type="SAM" id="Coils"/>
    </source>
</evidence>
<dbReference type="Proteomes" id="UP000668403">
    <property type="component" value="Unassembled WGS sequence"/>
</dbReference>
<dbReference type="SUPFAM" id="SSF82866">
    <property type="entry name" value="Multidrug efflux transporter AcrB transmembrane domain"/>
    <property type="match status" value="2"/>
</dbReference>
<feature type="transmembrane region" description="Helical" evidence="7">
    <location>
        <begin position="387"/>
        <end position="410"/>
    </location>
</feature>
<feature type="transmembrane region" description="Helical" evidence="7">
    <location>
        <begin position="631"/>
        <end position="650"/>
    </location>
</feature>
<feature type="transmembrane region" description="Helical" evidence="7">
    <location>
        <begin position="416"/>
        <end position="439"/>
    </location>
</feature>
<evidence type="ECO:0000256" key="7">
    <source>
        <dbReference type="SAM" id="Phobius"/>
    </source>
</evidence>
<dbReference type="PROSITE" id="PS50156">
    <property type="entry name" value="SSD"/>
    <property type="match status" value="1"/>
</dbReference>
<dbReference type="Pfam" id="PF03176">
    <property type="entry name" value="MMPL"/>
    <property type="match status" value="2"/>
</dbReference>
<evidence type="ECO:0000256" key="2">
    <source>
        <dbReference type="ARBA" id="ARBA00022475"/>
    </source>
</evidence>
<evidence type="ECO:0000256" key="1">
    <source>
        <dbReference type="ARBA" id="ARBA00004651"/>
    </source>
</evidence>
<evidence type="ECO:0000256" key="5">
    <source>
        <dbReference type="ARBA" id="ARBA00023136"/>
    </source>
</evidence>
<keyword evidence="5 7" id="KW-0472">Membrane</keyword>
<evidence type="ECO:0000313" key="10">
    <source>
        <dbReference type="Proteomes" id="UP000668403"/>
    </source>
</evidence>
<evidence type="ECO:0000259" key="8">
    <source>
        <dbReference type="PROSITE" id="PS50156"/>
    </source>
</evidence>
<keyword evidence="3 7" id="KW-0812">Transmembrane</keyword>
<reference evidence="9" key="1">
    <citation type="submission" date="2021-03" db="EMBL/GenBank/DDBJ databases">
        <title>Leucobacter chromiisoli sp. nov., isolated from chromium-containing soil of chemical plant.</title>
        <authorList>
            <person name="Xu Z."/>
        </authorList>
    </citation>
    <scope>NUCLEOTIDE SEQUENCE</scope>
    <source>
        <strain evidence="9">K 70/01</strain>
    </source>
</reference>
<feature type="domain" description="SSD" evidence="8">
    <location>
        <begin position="310"/>
        <end position="438"/>
    </location>
</feature>
<dbReference type="RefSeq" id="WP_208240032.1">
    <property type="nucleotide sequence ID" value="NZ_BAAAQU010000002.1"/>
</dbReference>
<proteinExistence type="predicted"/>
<keyword evidence="10" id="KW-1185">Reference proteome</keyword>
<feature type="transmembrane region" description="Helical" evidence="7">
    <location>
        <begin position="342"/>
        <end position="361"/>
    </location>
</feature>
<feature type="transmembrane region" description="Helical" evidence="7">
    <location>
        <begin position="745"/>
        <end position="766"/>
    </location>
</feature>
<keyword evidence="2" id="KW-1003">Cell membrane</keyword>
<name>A0A939QGF2_9MICO</name>
<dbReference type="GO" id="GO:0005886">
    <property type="term" value="C:plasma membrane"/>
    <property type="evidence" value="ECO:0007669"/>
    <property type="project" value="UniProtKB-SubCell"/>
</dbReference>
<feature type="transmembrane region" description="Helical" evidence="7">
    <location>
        <begin position="772"/>
        <end position="791"/>
    </location>
</feature>
<feature type="transmembrane region" description="Helical" evidence="7">
    <location>
        <begin position="695"/>
        <end position="714"/>
    </location>
</feature>
<dbReference type="InterPro" id="IPR000731">
    <property type="entry name" value="SSD"/>
</dbReference>
<dbReference type="InterPro" id="IPR004869">
    <property type="entry name" value="MMPL_dom"/>
</dbReference>
<keyword evidence="4 7" id="KW-1133">Transmembrane helix</keyword>
<protein>
    <submittedName>
        <fullName evidence="9">MMPL family transporter</fullName>
    </submittedName>
</protein>
<feature type="transmembrane region" description="Helical" evidence="7">
    <location>
        <begin position="470"/>
        <end position="489"/>
    </location>
</feature>
<evidence type="ECO:0000256" key="3">
    <source>
        <dbReference type="ARBA" id="ARBA00022692"/>
    </source>
</evidence>
<comment type="caution">
    <text evidence="9">The sequence shown here is derived from an EMBL/GenBank/DDBJ whole genome shotgun (WGS) entry which is preliminary data.</text>
</comment>
<gene>
    <name evidence="9" type="ORF">J4H85_12260</name>
</gene>
<feature type="transmembrane region" description="Helical" evidence="7">
    <location>
        <begin position="310"/>
        <end position="330"/>
    </location>
</feature>
<sequence length="835" mass="87684">MAQLLYRLGQFSARRAWLVLVGWLLALGVAAGSFFAFGGALATSFSIPGTETTRVSDVIEDELGETAGVQGTVVFETENGGEFSDQQQSGINDLLTDIAALDGVESVINPFETEADRADQAQQLDDGAQQIADAREQLADGREQLESGQEQLDSGREQLEGALAQAEQAGPEAAAQVQAQLDALDTQQTEIDENRTELESGAQDLETEAAQLDAGQRLFDAAAEIRTVSTEGDVALGMVLFSEDQFNLPEEVRTSVVDTLAATSVDGVAIDSSSEINQTTDGLLGPGEIIGVVVALLVLVIMLRVILPALMPLFASIIGVGVGVAGALAFSDLIEMSSVTPVLGVMLGLAVGIDYSLFIINRHRRQLLQGMDVRESIGLANGTSGNAVVFAGSTVIVALLALNVTGIGFLGVMGTVGAVCVLVAVLISVTLTPALLGLVGTRLLNRRARAQIGAAHHVAREAKPMRTGAAWLRLIGAAAGLLIVAIPALDMRLGLPDASVEASDTTQYRAYETTTEAFGAGQNGPIIVTAQTDTPIAEDDLTTVQADLADELLAQPHVQAVAPASTSDARDFLLFQVIPTDGPSSESTETLVHDLRDLGSLEAGEAGDAQLGVAGQASANIDISEKLANVLPIYLAVVVGLSLLIMILVFRSILVPLIATGGYVLSLVAAFGAMVAVYQWGWLGPVFGVETTGPLLSFAPIIIMGVLFGLAMDYQLFLVSGMREAYAHGSPARVAVTEGLRNGRAVVTAAAIIMVSVFGGFIFSHMAMVRPLGFGLAIGVLFDAFVVRMLIVPSLMHLFGKSAWWLPRWLSRILPDVDVEGASVERRHPAQTRTD</sequence>
<keyword evidence="6" id="KW-0175">Coiled coil</keyword>
<feature type="transmembrane region" description="Helical" evidence="7">
    <location>
        <begin position="283"/>
        <end position="303"/>
    </location>
</feature>
<dbReference type="InterPro" id="IPR050545">
    <property type="entry name" value="Mycobact_MmpL"/>
</dbReference>
<organism evidence="9 10">
    <name type="scientific">Leucobacter tardus</name>
    <dbReference type="NCBI Taxonomy" id="501483"/>
    <lineage>
        <taxon>Bacteria</taxon>
        <taxon>Bacillati</taxon>
        <taxon>Actinomycetota</taxon>
        <taxon>Actinomycetes</taxon>
        <taxon>Micrococcales</taxon>
        <taxon>Microbacteriaceae</taxon>
        <taxon>Leucobacter</taxon>
    </lineage>
</organism>
<evidence type="ECO:0000256" key="4">
    <source>
        <dbReference type="ARBA" id="ARBA00022989"/>
    </source>
</evidence>
<dbReference type="Gene3D" id="1.20.1640.10">
    <property type="entry name" value="Multidrug efflux transporter AcrB transmembrane domain"/>
    <property type="match status" value="2"/>
</dbReference>
<evidence type="ECO:0000313" key="9">
    <source>
        <dbReference type="EMBL" id="MBO2990768.1"/>
    </source>
</evidence>
<dbReference type="AlphaFoldDB" id="A0A939QGF2"/>
<accession>A0A939QGF2</accession>
<comment type="subcellular location">
    <subcellularLocation>
        <location evidence="1">Cell membrane</location>
        <topology evidence="1">Multi-pass membrane protein</topology>
    </subcellularLocation>
</comment>
<feature type="transmembrane region" description="Helical" evidence="7">
    <location>
        <begin position="662"/>
        <end position="683"/>
    </location>
</feature>
<dbReference type="PANTHER" id="PTHR33406">
    <property type="entry name" value="MEMBRANE PROTEIN MJ1562-RELATED"/>
    <property type="match status" value="1"/>
</dbReference>
<feature type="coiled-coil region" evidence="6">
    <location>
        <begin position="124"/>
        <end position="169"/>
    </location>
</feature>
<dbReference type="PANTHER" id="PTHR33406:SF13">
    <property type="entry name" value="MEMBRANE PROTEIN YDFJ"/>
    <property type="match status" value="1"/>
</dbReference>
<dbReference type="EMBL" id="JAGFBF010000005">
    <property type="protein sequence ID" value="MBO2990768.1"/>
    <property type="molecule type" value="Genomic_DNA"/>
</dbReference>